<dbReference type="EMBL" id="BSXT01000833">
    <property type="protein sequence ID" value="GMF34788.1"/>
    <property type="molecule type" value="Genomic_DNA"/>
</dbReference>
<comment type="caution">
    <text evidence="1">The sequence shown here is derived from an EMBL/GenBank/DDBJ whole genome shotgun (WGS) entry which is preliminary data.</text>
</comment>
<protein>
    <submittedName>
        <fullName evidence="1">Unnamed protein product</fullName>
    </submittedName>
</protein>
<evidence type="ECO:0000313" key="2">
    <source>
        <dbReference type="Proteomes" id="UP001165121"/>
    </source>
</evidence>
<proteinExistence type="predicted"/>
<reference evidence="1" key="1">
    <citation type="submission" date="2023-04" db="EMBL/GenBank/DDBJ databases">
        <title>Phytophthora fragariaefolia NBRC 109709.</title>
        <authorList>
            <person name="Ichikawa N."/>
            <person name="Sato H."/>
            <person name="Tonouchi N."/>
        </authorList>
    </citation>
    <scope>NUCLEOTIDE SEQUENCE</scope>
    <source>
        <strain evidence="1">NBRC 109709</strain>
    </source>
</reference>
<keyword evidence="2" id="KW-1185">Reference proteome</keyword>
<organism evidence="1 2">
    <name type="scientific">Phytophthora fragariaefolia</name>
    <dbReference type="NCBI Taxonomy" id="1490495"/>
    <lineage>
        <taxon>Eukaryota</taxon>
        <taxon>Sar</taxon>
        <taxon>Stramenopiles</taxon>
        <taxon>Oomycota</taxon>
        <taxon>Peronosporomycetes</taxon>
        <taxon>Peronosporales</taxon>
        <taxon>Peronosporaceae</taxon>
        <taxon>Phytophthora</taxon>
    </lineage>
</organism>
<gene>
    <name evidence="1" type="ORF">Pfra01_000903300</name>
</gene>
<accession>A0A9W6XAP0</accession>
<name>A0A9W6XAP0_9STRA</name>
<dbReference type="AlphaFoldDB" id="A0A9W6XAP0"/>
<dbReference type="Proteomes" id="UP001165121">
    <property type="component" value="Unassembled WGS sequence"/>
</dbReference>
<sequence length="119" mass="13241">MTSNEGSIGDPLVMFCIPTPKSIHYHGNGHRIVDSVQARQETLKAIDTDWDQIRVPTLCHSTKSIAWLQKQSAADSRYQIKKSTFLAGVTKWHTAVEGSREHGGPLEHMCGVSGHRWSC</sequence>
<evidence type="ECO:0000313" key="1">
    <source>
        <dbReference type="EMBL" id="GMF34788.1"/>
    </source>
</evidence>